<dbReference type="SUPFAM" id="SSF52172">
    <property type="entry name" value="CheY-like"/>
    <property type="match status" value="1"/>
</dbReference>
<evidence type="ECO:0000313" key="5">
    <source>
        <dbReference type="Proteomes" id="UP000593765"/>
    </source>
</evidence>
<dbReference type="Proteomes" id="UP000593765">
    <property type="component" value="Chromosome"/>
</dbReference>
<dbReference type="AlphaFoldDB" id="A0A7M2WQE8"/>
<dbReference type="RefSeq" id="WP_206290628.1">
    <property type="nucleotide sequence ID" value="NZ_CP063458.1"/>
</dbReference>
<dbReference type="PANTHER" id="PTHR44591">
    <property type="entry name" value="STRESS RESPONSE REGULATOR PROTEIN 1"/>
    <property type="match status" value="1"/>
</dbReference>
<dbReference type="Pfam" id="PF00072">
    <property type="entry name" value="Response_reg"/>
    <property type="match status" value="1"/>
</dbReference>
<dbReference type="GO" id="GO:0000160">
    <property type="term" value="P:phosphorelay signal transduction system"/>
    <property type="evidence" value="ECO:0007669"/>
    <property type="project" value="InterPro"/>
</dbReference>
<accession>A0A7M2WQE8</accession>
<dbReference type="InterPro" id="IPR050595">
    <property type="entry name" value="Bact_response_regulator"/>
</dbReference>
<protein>
    <submittedName>
        <fullName evidence="4">Response regulator</fullName>
    </submittedName>
</protein>
<reference evidence="4 5" key="1">
    <citation type="submission" date="2020-10" db="EMBL/GenBank/DDBJ databases">
        <title>Wide distribution of Phycisphaera-like planctomycetes from WD2101 soil group in peatlands and genome analysis of the first cultivated representative.</title>
        <authorList>
            <person name="Dedysh S.N."/>
            <person name="Beletsky A.V."/>
            <person name="Ivanova A."/>
            <person name="Kulichevskaya I.S."/>
            <person name="Suzina N.E."/>
            <person name="Philippov D.A."/>
            <person name="Rakitin A.L."/>
            <person name="Mardanov A.V."/>
            <person name="Ravin N.V."/>
        </authorList>
    </citation>
    <scope>NUCLEOTIDE SEQUENCE [LARGE SCALE GENOMIC DNA]</scope>
    <source>
        <strain evidence="4 5">M1803</strain>
    </source>
</reference>
<dbReference type="PROSITE" id="PS50110">
    <property type="entry name" value="RESPONSE_REGULATORY"/>
    <property type="match status" value="1"/>
</dbReference>
<dbReference type="SMART" id="SM00448">
    <property type="entry name" value="REC"/>
    <property type="match status" value="1"/>
</dbReference>
<dbReference type="InterPro" id="IPR011006">
    <property type="entry name" value="CheY-like_superfamily"/>
</dbReference>
<sequence>MDELSDKGRLKLKILIVEDHTPTRLAMIKLIRDAGADVTAARDGEEGLGYLLTQKFDVLLTDLRMPKLDGFELLTQAENLPASHRPARVIAISGEYEAGALHGRAAVQFLPKPFNIDTLLDMLGGRPN</sequence>
<dbReference type="InterPro" id="IPR001789">
    <property type="entry name" value="Sig_transdc_resp-reg_receiver"/>
</dbReference>
<dbReference type="EMBL" id="CP063458">
    <property type="protein sequence ID" value="QOV87718.1"/>
    <property type="molecule type" value="Genomic_DNA"/>
</dbReference>
<dbReference type="PANTHER" id="PTHR44591:SF3">
    <property type="entry name" value="RESPONSE REGULATORY DOMAIN-CONTAINING PROTEIN"/>
    <property type="match status" value="1"/>
</dbReference>
<gene>
    <name evidence="4" type="ORF">IPV69_15650</name>
</gene>
<feature type="domain" description="Response regulatory" evidence="3">
    <location>
        <begin position="13"/>
        <end position="127"/>
    </location>
</feature>
<evidence type="ECO:0000256" key="1">
    <source>
        <dbReference type="ARBA" id="ARBA00022553"/>
    </source>
</evidence>
<keyword evidence="5" id="KW-1185">Reference proteome</keyword>
<dbReference type="KEGG" id="hbs:IPV69_15650"/>
<organism evidence="4 5">
    <name type="scientific">Humisphaera borealis</name>
    <dbReference type="NCBI Taxonomy" id="2807512"/>
    <lineage>
        <taxon>Bacteria</taxon>
        <taxon>Pseudomonadati</taxon>
        <taxon>Planctomycetota</taxon>
        <taxon>Phycisphaerae</taxon>
        <taxon>Tepidisphaerales</taxon>
        <taxon>Tepidisphaeraceae</taxon>
        <taxon>Humisphaera</taxon>
    </lineage>
</organism>
<dbReference type="Gene3D" id="3.40.50.2300">
    <property type="match status" value="1"/>
</dbReference>
<evidence type="ECO:0000259" key="3">
    <source>
        <dbReference type="PROSITE" id="PS50110"/>
    </source>
</evidence>
<dbReference type="CDD" id="cd17546">
    <property type="entry name" value="REC_hyHK_CKI1_RcsC-like"/>
    <property type="match status" value="1"/>
</dbReference>
<proteinExistence type="predicted"/>
<feature type="modified residue" description="4-aspartylphosphate" evidence="2">
    <location>
        <position position="62"/>
    </location>
</feature>
<keyword evidence="1 2" id="KW-0597">Phosphoprotein</keyword>
<name>A0A7M2WQE8_9BACT</name>
<evidence type="ECO:0000313" key="4">
    <source>
        <dbReference type="EMBL" id="QOV87718.1"/>
    </source>
</evidence>
<evidence type="ECO:0000256" key="2">
    <source>
        <dbReference type="PROSITE-ProRule" id="PRU00169"/>
    </source>
</evidence>